<reference evidence="2 3" key="1">
    <citation type="journal article" date="2018" name="New Phytol.">
        <title>Phylogenomics of Endogonaceae and evolution of mycorrhizas within Mucoromycota.</title>
        <authorList>
            <person name="Chang Y."/>
            <person name="Desiro A."/>
            <person name="Na H."/>
            <person name="Sandor L."/>
            <person name="Lipzen A."/>
            <person name="Clum A."/>
            <person name="Barry K."/>
            <person name="Grigoriev I.V."/>
            <person name="Martin F.M."/>
            <person name="Stajich J.E."/>
            <person name="Smith M.E."/>
            <person name="Bonito G."/>
            <person name="Spatafora J.W."/>
        </authorList>
    </citation>
    <scope>NUCLEOTIDE SEQUENCE [LARGE SCALE GENOMIC DNA]</scope>
    <source>
        <strain evidence="2 3">GMNB39</strain>
    </source>
</reference>
<evidence type="ECO:0000259" key="1">
    <source>
        <dbReference type="Pfam" id="PF25781"/>
    </source>
</evidence>
<name>A0A433DJE4_9FUNG</name>
<keyword evidence="3" id="KW-1185">Reference proteome</keyword>
<dbReference type="Pfam" id="PF25781">
    <property type="entry name" value="TPR_TEX10"/>
    <property type="match status" value="1"/>
</dbReference>
<comment type="caution">
    <text evidence="2">The sequence shown here is derived from an EMBL/GenBank/DDBJ whole genome shotgun (WGS) entry which is preliminary data.</text>
</comment>
<evidence type="ECO:0000313" key="3">
    <source>
        <dbReference type="Proteomes" id="UP000268093"/>
    </source>
</evidence>
<proteinExistence type="predicted"/>
<evidence type="ECO:0000313" key="2">
    <source>
        <dbReference type="EMBL" id="RUP50990.1"/>
    </source>
</evidence>
<organism evidence="2 3">
    <name type="scientific">Jimgerdemannia flammicorona</name>
    <dbReference type="NCBI Taxonomy" id="994334"/>
    <lineage>
        <taxon>Eukaryota</taxon>
        <taxon>Fungi</taxon>
        <taxon>Fungi incertae sedis</taxon>
        <taxon>Mucoromycota</taxon>
        <taxon>Mucoromycotina</taxon>
        <taxon>Endogonomycetes</taxon>
        <taxon>Endogonales</taxon>
        <taxon>Endogonaceae</taxon>
        <taxon>Jimgerdemannia</taxon>
    </lineage>
</organism>
<dbReference type="Proteomes" id="UP000268093">
    <property type="component" value="Unassembled WGS sequence"/>
</dbReference>
<feature type="domain" description="TEX10-like TPR repeats" evidence="1">
    <location>
        <begin position="352"/>
        <end position="476"/>
    </location>
</feature>
<protein>
    <recommendedName>
        <fullName evidence="1">TEX10-like TPR repeats domain-containing protein</fullName>
    </recommendedName>
</protein>
<dbReference type="AlphaFoldDB" id="A0A433DJE4"/>
<gene>
    <name evidence="2" type="ORF">BC936DRAFT_136721</name>
</gene>
<dbReference type="EMBL" id="RBNI01001030">
    <property type="protein sequence ID" value="RUP50990.1"/>
    <property type="molecule type" value="Genomic_DNA"/>
</dbReference>
<sequence length="480" mass="53627">MCASFLPYLSPASFSSVPVYSHLSLFGSTGTDEKRKSDIAVGAKGDKEAADEEADKPDVGGRMLEVKGIINTLQPVLLATWLDTAPTVFSASGSVLFTSGLQTVHLVLKVMAVLWRATLSGSAGAVDQTWIDSHLQQLLRHFMIYFPFGSDTFGMRDARVESILQDMSILFCELTSLFLLATTLSSTSDVKSRNAPSEQPTIVPAIVHKAGKRRRKTRSVEDVEGGEGKTPAWVERVVEYVLAVLGWENPAQSVAKKPRLSNPLMTTSTTDFKPEHLAALLPTLWGLLNCLGEEKQEWVFEALLGYFKKSHAHSATKRISLEFIIQIYMIQTDPQYTGLFRIRVFSRFAKLLQAWVLGLPKLLWELKAGSMETSRVILETLCDIAKRQARSVFEDEVFDTLEKSMIPFYYVNVPNKGPLFGPFLSLTEDLQLTALEFLFYMPKISDKMETALRECCENEAMSEKIKQYLGEVMRNSSFGE</sequence>
<accession>A0A433DJE4</accession>
<dbReference type="InterPro" id="IPR057949">
    <property type="entry name" value="TPR_TEX10"/>
</dbReference>
<dbReference type="OrthoDB" id="361362at2759"/>